<organism evidence="6 7">
    <name type="scientific">Stieleria neptunia</name>
    <dbReference type="NCBI Taxonomy" id="2527979"/>
    <lineage>
        <taxon>Bacteria</taxon>
        <taxon>Pseudomonadati</taxon>
        <taxon>Planctomycetota</taxon>
        <taxon>Planctomycetia</taxon>
        <taxon>Pirellulales</taxon>
        <taxon>Pirellulaceae</taxon>
        <taxon>Stieleria</taxon>
    </lineage>
</organism>
<accession>A0A518HTC0</accession>
<evidence type="ECO:0000259" key="5">
    <source>
        <dbReference type="Pfam" id="PF07635"/>
    </source>
</evidence>
<dbReference type="GO" id="GO:0020037">
    <property type="term" value="F:heme binding"/>
    <property type="evidence" value="ECO:0007669"/>
    <property type="project" value="InterPro"/>
</dbReference>
<gene>
    <name evidence="6" type="ORF">Enr13x_39470</name>
</gene>
<dbReference type="AlphaFoldDB" id="A0A518HTC0"/>
<keyword evidence="2" id="KW-0812">Transmembrane</keyword>
<keyword evidence="2" id="KW-1133">Transmembrane helix</keyword>
<evidence type="ECO:0000259" key="3">
    <source>
        <dbReference type="Pfam" id="PF07583"/>
    </source>
</evidence>
<dbReference type="InterPro" id="IPR011444">
    <property type="entry name" value="DUF1549"/>
</dbReference>
<feature type="domain" description="Cytochrome C Planctomycete-type" evidence="5">
    <location>
        <begin position="71"/>
        <end position="128"/>
    </location>
</feature>
<feature type="domain" description="DUF1553" evidence="4">
    <location>
        <begin position="713"/>
        <end position="966"/>
    </location>
</feature>
<dbReference type="PANTHER" id="PTHR35889:SF3">
    <property type="entry name" value="F-BOX DOMAIN-CONTAINING PROTEIN"/>
    <property type="match status" value="1"/>
</dbReference>
<dbReference type="Pfam" id="PF07635">
    <property type="entry name" value="PSCyt1"/>
    <property type="match status" value="1"/>
</dbReference>
<feature type="domain" description="DUF1549" evidence="3">
    <location>
        <begin position="212"/>
        <end position="416"/>
    </location>
</feature>
<dbReference type="Pfam" id="PF07587">
    <property type="entry name" value="PSD1"/>
    <property type="match status" value="1"/>
</dbReference>
<feature type="transmembrane region" description="Helical" evidence="2">
    <location>
        <begin position="21"/>
        <end position="41"/>
    </location>
</feature>
<dbReference type="KEGG" id="snep:Enr13x_39470"/>
<name>A0A518HTC0_9BACT</name>
<dbReference type="EMBL" id="CP037423">
    <property type="protein sequence ID" value="QDV44086.1"/>
    <property type="molecule type" value="Genomic_DNA"/>
</dbReference>
<dbReference type="PANTHER" id="PTHR35889">
    <property type="entry name" value="CYCLOINULO-OLIGOSACCHARIDE FRUCTANOTRANSFERASE-RELATED"/>
    <property type="match status" value="1"/>
</dbReference>
<proteinExistence type="predicted"/>
<protein>
    <submittedName>
        <fullName evidence="6">Planctomycete cytochrome C</fullName>
    </submittedName>
</protein>
<evidence type="ECO:0000313" key="6">
    <source>
        <dbReference type="EMBL" id="QDV44086.1"/>
    </source>
</evidence>
<keyword evidence="7" id="KW-1185">Reference proteome</keyword>
<feature type="region of interest" description="Disordered" evidence="1">
    <location>
        <begin position="913"/>
        <end position="937"/>
    </location>
</feature>
<evidence type="ECO:0000256" key="2">
    <source>
        <dbReference type="SAM" id="Phobius"/>
    </source>
</evidence>
<sequence length="995" mass="110873">MPRVYSHRQDFASCLTRTSRLSCYAVGLGILFLATCLPAVGAPVPQDKTATSSEQEEFFETKVRPLLVQHCVECHGPEDQSGELRLDRQDHFKRGGGSGPVVVPGDVKASRLIRAIGYRDNGLQMPPDSKLPEEAIRVLSDWVRSGASWPEEAIETDQTVSMSPEEHIEAQRRSHWSYQPIATTPPPSIADLVARVGQDQVDAFGGDGMTAIDRFVLARLSDGGLAPNPRADRRTLIHRAYHALLGLPPTYEQVQAFVADEQPDAFARLVDRLLENPHYGERWARHWLDIARYGDTKGYLAGNRETRYPYAFTYRDYVIDAFNRDKPFDQFVIEQLAADQLDLTGEARSALAAMGFLTVGRRFMNRKHDIIDDQIDVVTRGFLGMSVACARCHDHKFDAIPTADYYSLYGVFASSEEPSELPLLGDPQSTPEYEAFLKAKAEKQQEVDKWVEERRQGIENELRSRVADYLVYIAKSLPQYSKGKVQPQGKRGALRLPASRRWQQYLVNANASPHPVWELLRQLAALPLDEFAAKSATLLDQAATATETTEGQEPANPIPQRLLDSLREAQPTSLPEAAQVFGDVLEAVYAQWIEARKADESLERLPDAGDETLRQVLWSADAPTTLDSGQAIAHLDQAERGKYNQLLGGVNGVSVTHPGAPPRGMVMFDKPKPVEPVIFRRGVPGNRGDRVPRRFLQVLSHVDGGKPFEQGSGRLELAQAIADPENPLTARVIVNRVWQHQFGEGLVRTPSDFGIRGELPTHPDLLDDLAAGLIADGWSIKRLQRRIMLSATWQQSSDTRPAAIETDPENRLLWHMPRRRMDFEPLRDRLLSVAGRLDESVGGRSVMIHQDATRRALYAYIDREDLPGLLASFDLPSPDASQAKRAKTTVPQQALYLMNSGFVIEQAKALAERSEAERSKAEPEGPTGDDTEQVATDRTAERIKRLYRLALARDPAPAELQVTLEFVTPGSEATLDPWVQLAQVLLLSNEFAFVD</sequence>
<reference evidence="6 7" key="1">
    <citation type="submission" date="2019-03" db="EMBL/GenBank/DDBJ databases">
        <title>Deep-cultivation of Planctomycetes and their phenomic and genomic characterization uncovers novel biology.</title>
        <authorList>
            <person name="Wiegand S."/>
            <person name="Jogler M."/>
            <person name="Boedeker C."/>
            <person name="Pinto D."/>
            <person name="Vollmers J."/>
            <person name="Rivas-Marin E."/>
            <person name="Kohn T."/>
            <person name="Peeters S.H."/>
            <person name="Heuer A."/>
            <person name="Rast P."/>
            <person name="Oberbeckmann S."/>
            <person name="Bunk B."/>
            <person name="Jeske O."/>
            <person name="Meyerdierks A."/>
            <person name="Storesund J.E."/>
            <person name="Kallscheuer N."/>
            <person name="Luecker S."/>
            <person name="Lage O.M."/>
            <person name="Pohl T."/>
            <person name="Merkel B.J."/>
            <person name="Hornburger P."/>
            <person name="Mueller R.-W."/>
            <person name="Bruemmer F."/>
            <person name="Labrenz M."/>
            <person name="Spormann A.M."/>
            <person name="Op den Camp H."/>
            <person name="Overmann J."/>
            <person name="Amann R."/>
            <person name="Jetten M.S.M."/>
            <person name="Mascher T."/>
            <person name="Medema M.H."/>
            <person name="Devos D.P."/>
            <person name="Kaster A.-K."/>
            <person name="Ovreas L."/>
            <person name="Rohde M."/>
            <person name="Galperin M.Y."/>
            <person name="Jogler C."/>
        </authorList>
    </citation>
    <scope>NUCLEOTIDE SEQUENCE [LARGE SCALE GENOMIC DNA]</scope>
    <source>
        <strain evidence="6 7">Enr13</strain>
    </source>
</reference>
<evidence type="ECO:0000313" key="7">
    <source>
        <dbReference type="Proteomes" id="UP000319004"/>
    </source>
</evidence>
<dbReference type="Proteomes" id="UP000319004">
    <property type="component" value="Chromosome"/>
</dbReference>
<feature type="compositionally biased region" description="Basic and acidic residues" evidence="1">
    <location>
        <begin position="913"/>
        <end position="923"/>
    </location>
</feature>
<evidence type="ECO:0000256" key="1">
    <source>
        <dbReference type="SAM" id="MobiDB-lite"/>
    </source>
</evidence>
<dbReference type="OrthoDB" id="127107at2"/>
<dbReference type="InterPro" id="IPR022655">
    <property type="entry name" value="DUF1553"/>
</dbReference>
<dbReference type="GO" id="GO:0009055">
    <property type="term" value="F:electron transfer activity"/>
    <property type="evidence" value="ECO:0007669"/>
    <property type="project" value="InterPro"/>
</dbReference>
<dbReference type="Pfam" id="PF07583">
    <property type="entry name" value="PSCyt2"/>
    <property type="match status" value="1"/>
</dbReference>
<dbReference type="InterPro" id="IPR011429">
    <property type="entry name" value="Cyt_c_Planctomycete-type"/>
</dbReference>
<evidence type="ECO:0000259" key="4">
    <source>
        <dbReference type="Pfam" id="PF07587"/>
    </source>
</evidence>
<dbReference type="InterPro" id="IPR036909">
    <property type="entry name" value="Cyt_c-like_dom_sf"/>
</dbReference>
<dbReference type="SUPFAM" id="SSF46626">
    <property type="entry name" value="Cytochrome c"/>
    <property type="match status" value="1"/>
</dbReference>
<keyword evidence="2" id="KW-0472">Membrane</keyword>